<comment type="caution">
    <text evidence="1">The sequence shown here is derived from an EMBL/GenBank/DDBJ whole genome shotgun (WGS) entry which is preliminary data.</text>
</comment>
<protein>
    <submittedName>
        <fullName evidence="1">Centrosomal protein of 57 kDa</fullName>
    </submittedName>
</protein>
<reference evidence="1" key="1">
    <citation type="submission" date="2023-03" db="EMBL/GenBank/DDBJ databases">
        <authorList>
            <person name="Steffen K."/>
            <person name="Cardenas P."/>
        </authorList>
    </citation>
    <scope>NUCLEOTIDE SEQUENCE</scope>
</reference>
<dbReference type="AlphaFoldDB" id="A0AA35WVG4"/>
<dbReference type="InterPro" id="IPR051756">
    <property type="entry name" value="Centrosomal_MT-associated"/>
</dbReference>
<dbReference type="Gene3D" id="1.20.58.90">
    <property type="match status" value="1"/>
</dbReference>
<name>A0AA35WVG4_GEOBA</name>
<gene>
    <name evidence="1" type="ORF">GBAR_LOCUS17222</name>
</gene>
<dbReference type="GO" id="GO:0005813">
    <property type="term" value="C:centrosome"/>
    <property type="evidence" value="ECO:0007669"/>
    <property type="project" value="TreeGrafter"/>
</dbReference>
<organism evidence="1 2">
    <name type="scientific">Geodia barretti</name>
    <name type="common">Barrett's horny sponge</name>
    <dbReference type="NCBI Taxonomy" id="519541"/>
    <lineage>
        <taxon>Eukaryota</taxon>
        <taxon>Metazoa</taxon>
        <taxon>Porifera</taxon>
        <taxon>Demospongiae</taxon>
        <taxon>Heteroscleromorpha</taxon>
        <taxon>Tetractinellida</taxon>
        <taxon>Astrophorina</taxon>
        <taxon>Geodiidae</taxon>
        <taxon>Geodia</taxon>
    </lineage>
</organism>
<dbReference type="GO" id="GO:0008017">
    <property type="term" value="F:microtubule binding"/>
    <property type="evidence" value="ECO:0007669"/>
    <property type="project" value="TreeGrafter"/>
</dbReference>
<dbReference type="PANTHER" id="PTHR19336">
    <property type="entry name" value="UNCHARACTERIZED DUF1167"/>
    <property type="match status" value="1"/>
</dbReference>
<proteinExistence type="predicted"/>
<sequence>MEEMSTSTFSSITGAPSYMTKQYTPLASTFREHSEKFPDNHLPEPNSEAIVSALMALQNKIHGLELEKQMMTTSIPDEPSVCGKMTHYPESTSESSVALATEHDLQMKFSNEFCKDVDDMETELCEGLTNKQQGKAKRQRRKITQKEDISAHHIPRSLQKARKHTKSTRRKSEQVLYCKCGAESGLEQCHHCRPIPGVHYRMNLRDVPFLLTASTSPSHSITANYQQLLASMKCHNGLLCGAAAAAQKKKTNCFKSVTAMKALLKSLEEEFGRLTFEHQELAQKLTTRQPAAFGLSEEQLQHLADQMELKTKQIGIVSRQLGATANSRIDRPSTSVQVTCSRDANVKFLRRIKDIKTTLQENDLSWD</sequence>
<keyword evidence="2" id="KW-1185">Reference proteome</keyword>
<evidence type="ECO:0000313" key="1">
    <source>
        <dbReference type="EMBL" id="CAI8030371.1"/>
    </source>
</evidence>
<dbReference type="PANTHER" id="PTHR19336:SF9">
    <property type="entry name" value="SPINDLE POLE BODY PROTEIN PPC89"/>
    <property type="match status" value="1"/>
</dbReference>
<dbReference type="EMBL" id="CASHTH010002473">
    <property type="protein sequence ID" value="CAI8030371.1"/>
    <property type="molecule type" value="Genomic_DNA"/>
</dbReference>
<dbReference type="Proteomes" id="UP001174909">
    <property type="component" value="Unassembled WGS sequence"/>
</dbReference>
<accession>A0AA35WVG4</accession>
<evidence type="ECO:0000313" key="2">
    <source>
        <dbReference type="Proteomes" id="UP001174909"/>
    </source>
</evidence>